<dbReference type="Pfam" id="PF07885">
    <property type="entry name" value="Ion_trans_2"/>
    <property type="match status" value="1"/>
</dbReference>
<reference evidence="3 4" key="1">
    <citation type="submission" date="2024-04" db="EMBL/GenBank/DDBJ databases">
        <title>Phylogenomic analyses of a clade within the roseobacter group suggest taxonomic reassignments of species of the genera Aestuariivita, Citreicella, Loktanella, Nautella, Pelagibaca, Ruegeria, Thalassobius, Thiobacimonas and Tropicibacter, and the proposal o.</title>
        <authorList>
            <person name="Jeon C.O."/>
        </authorList>
    </citation>
    <scope>NUCLEOTIDE SEQUENCE [LARGE SCALE GENOMIC DNA]</scope>
    <source>
        <strain evidence="3 4">G8-12</strain>
    </source>
</reference>
<dbReference type="Gene3D" id="1.10.287.70">
    <property type="match status" value="1"/>
</dbReference>
<keyword evidence="1" id="KW-1133">Transmembrane helix</keyword>
<feature type="transmembrane region" description="Helical" evidence="1">
    <location>
        <begin position="83"/>
        <end position="102"/>
    </location>
</feature>
<feature type="transmembrane region" description="Helical" evidence="1">
    <location>
        <begin position="109"/>
        <end position="129"/>
    </location>
</feature>
<organism evidence="3 4">
    <name type="scientific">Yoonia algicola</name>
    <dbReference type="NCBI Taxonomy" id="3137368"/>
    <lineage>
        <taxon>Bacteria</taxon>
        <taxon>Pseudomonadati</taxon>
        <taxon>Pseudomonadota</taxon>
        <taxon>Alphaproteobacteria</taxon>
        <taxon>Rhodobacterales</taxon>
        <taxon>Paracoccaceae</taxon>
        <taxon>Yoonia</taxon>
    </lineage>
</organism>
<dbReference type="EMBL" id="CP151762">
    <property type="protein sequence ID" value="WZU62540.1"/>
    <property type="molecule type" value="Genomic_DNA"/>
</dbReference>
<name>A0AAN0M071_9RHOB</name>
<evidence type="ECO:0000256" key="1">
    <source>
        <dbReference type="SAM" id="Phobius"/>
    </source>
</evidence>
<feature type="domain" description="Potassium channel" evidence="2">
    <location>
        <begin position="62"/>
        <end position="133"/>
    </location>
</feature>
<evidence type="ECO:0000259" key="2">
    <source>
        <dbReference type="Pfam" id="PF07885"/>
    </source>
</evidence>
<gene>
    <name evidence="3" type="ORF">AABB28_11635</name>
</gene>
<keyword evidence="1" id="KW-0472">Membrane</keyword>
<evidence type="ECO:0000313" key="3">
    <source>
        <dbReference type="EMBL" id="WZU62540.1"/>
    </source>
</evidence>
<dbReference type="InterPro" id="IPR013099">
    <property type="entry name" value="K_chnl_dom"/>
</dbReference>
<sequence length="147" mass="16442">MFVQIALGSMLLVFSMMTAGISFWVLERRLSSLRPWLVKAPHPPKLMLVLCATALWVLLQMTVAVWAWAFTFMVLDVFATLEISVYFALVAFTTLGFGDILLPLEWRLLGGMAALNGLLNIGLVTAAMVETLRQLRLQQIAIQDRDT</sequence>
<dbReference type="RefSeq" id="WP_342068943.1">
    <property type="nucleotide sequence ID" value="NZ_CP151762.1"/>
</dbReference>
<dbReference type="Proteomes" id="UP001451782">
    <property type="component" value="Chromosome"/>
</dbReference>
<proteinExistence type="predicted"/>
<protein>
    <submittedName>
        <fullName evidence="3">Ion channel</fullName>
    </submittedName>
</protein>
<dbReference type="AlphaFoldDB" id="A0AAN0M071"/>
<accession>A0AAN0M071</accession>
<dbReference type="SUPFAM" id="SSF81324">
    <property type="entry name" value="Voltage-gated potassium channels"/>
    <property type="match status" value="1"/>
</dbReference>
<keyword evidence="1" id="KW-0812">Transmembrane</keyword>
<feature type="transmembrane region" description="Helical" evidence="1">
    <location>
        <begin position="46"/>
        <end position="71"/>
    </location>
</feature>
<feature type="transmembrane region" description="Helical" evidence="1">
    <location>
        <begin position="6"/>
        <end position="26"/>
    </location>
</feature>
<evidence type="ECO:0000313" key="4">
    <source>
        <dbReference type="Proteomes" id="UP001451782"/>
    </source>
</evidence>
<dbReference type="KEGG" id="yag:AABB28_11635"/>
<keyword evidence="4" id="KW-1185">Reference proteome</keyword>